<evidence type="ECO:0000313" key="3">
    <source>
        <dbReference type="Proteomes" id="UP000256964"/>
    </source>
</evidence>
<keyword evidence="3" id="KW-1185">Reference proteome</keyword>
<reference evidence="2 3" key="1">
    <citation type="journal article" date="2018" name="Biotechnol. Biofuels">
        <title>Integrative visual omics of the white-rot fungus Polyporus brumalis exposes the biotechnological potential of its oxidative enzymes for delignifying raw plant biomass.</title>
        <authorList>
            <person name="Miyauchi S."/>
            <person name="Rancon A."/>
            <person name="Drula E."/>
            <person name="Hage H."/>
            <person name="Chaduli D."/>
            <person name="Favel A."/>
            <person name="Grisel S."/>
            <person name="Henrissat B."/>
            <person name="Herpoel-Gimbert I."/>
            <person name="Ruiz-Duenas F.J."/>
            <person name="Chevret D."/>
            <person name="Hainaut M."/>
            <person name="Lin J."/>
            <person name="Wang M."/>
            <person name="Pangilinan J."/>
            <person name="Lipzen A."/>
            <person name="Lesage-Meessen L."/>
            <person name="Navarro D."/>
            <person name="Riley R."/>
            <person name="Grigoriev I.V."/>
            <person name="Zhou S."/>
            <person name="Raouche S."/>
            <person name="Rosso M.N."/>
        </authorList>
    </citation>
    <scope>NUCLEOTIDE SEQUENCE [LARGE SCALE GENOMIC DNA]</scope>
    <source>
        <strain evidence="2 3">BRFM 1820</strain>
    </source>
</reference>
<evidence type="ECO:0000256" key="1">
    <source>
        <dbReference type="SAM" id="MobiDB-lite"/>
    </source>
</evidence>
<feature type="region of interest" description="Disordered" evidence="1">
    <location>
        <begin position="69"/>
        <end position="110"/>
    </location>
</feature>
<gene>
    <name evidence="2" type="ORF">OH76DRAFT_1482913</name>
</gene>
<evidence type="ECO:0000313" key="2">
    <source>
        <dbReference type="EMBL" id="RDX49826.1"/>
    </source>
</evidence>
<organism evidence="2 3">
    <name type="scientific">Lentinus brumalis</name>
    <dbReference type="NCBI Taxonomy" id="2498619"/>
    <lineage>
        <taxon>Eukaryota</taxon>
        <taxon>Fungi</taxon>
        <taxon>Dikarya</taxon>
        <taxon>Basidiomycota</taxon>
        <taxon>Agaricomycotina</taxon>
        <taxon>Agaricomycetes</taxon>
        <taxon>Polyporales</taxon>
        <taxon>Polyporaceae</taxon>
        <taxon>Lentinus</taxon>
    </lineage>
</organism>
<proteinExistence type="predicted"/>
<feature type="compositionally biased region" description="Basic and acidic residues" evidence="1">
    <location>
        <begin position="77"/>
        <end position="97"/>
    </location>
</feature>
<feature type="compositionally biased region" description="Low complexity" evidence="1">
    <location>
        <begin position="227"/>
        <end position="243"/>
    </location>
</feature>
<dbReference type="AlphaFoldDB" id="A0A371DBC4"/>
<feature type="region of interest" description="Disordered" evidence="1">
    <location>
        <begin position="219"/>
        <end position="254"/>
    </location>
</feature>
<protein>
    <submittedName>
        <fullName evidence="2">Uncharacterized protein</fullName>
    </submittedName>
</protein>
<accession>A0A371DBC4</accession>
<name>A0A371DBC4_9APHY</name>
<sequence>MDEDRRLVITRLLALSTFCTQRVAQLSSYAKFSYNDYLDLFAAYKCCEEDADKALYAALHAARKAGHCDDAAGSSQEEGKQGGEHQEEAGSEPSKEGDSEEADGQEGGSKRKAMVVVVSAHDFEAFDNLREEFSSAVQQLDERLGSTYEWRMKNHVVPELILKLEVQLKNWFEEAVFPEMDERVLRRLEYRLGSSIAKDIARTIYPGLKARLLEDLELTQPKQYPPSATGSDSSSSIGSGTRAGKQRRKSLDDH</sequence>
<dbReference type="EMBL" id="KZ857403">
    <property type="protein sequence ID" value="RDX49826.1"/>
    <property type="molecule type" value="Genomic_DNA"/>
</dbReference>
<dbReference type="Proteomes" id="UP000256964">
    <property type="component" value="Unassembled WGS sequence"/>
</dbReference>